<dbReference type="PANTHER" id="PTHR13211">
    <property type="entry name" value="TELOMERASE CAJAL BODY PROTEIN 1"/>
    <property type="match status" value="1"/>
</dbReference>
<gene>
    <name evidence="2" type="ORF">FKW77_003613</name>
</gene>
<feature type="compositionally biased region" description="Acidic residues" evidence="1">
    <location>
        <begin position="407"/>
        <end position="420"/>
    </location>
</feature>
<dbReference type="OrthoDB" id="239865at2759"/>
<feature type="region of interest" description="Disordered" evidence="1">
    <location>
        <begin position="389"/>
        <end position="448"/>
    </location>
</feature>
<evidence type="ECO:0000256" key="1">
    <source>
        <dbReference type="SAM" id="MobiDB-lite"/>
    </source>
</evidence>
<feature type="region of interest" description="Disordered" evidence="1">
    <location>
        <begin position="1"/>
        <end position="33"/>
    </location>
</feature>
<keyword evidence="3" id="KW-1185">Reference proteome</keyword>
<name>A0A517LF74_9PEZI</name>
<dbReference type="Gene3D" id="2.130.10.10">
    <property type="entry name" value="YVTN repeat-like/Quinoprotein amine dehydrogenase"/>
    <property type="match status" value="1"/>
</dbReference>
<accession>A0A517LF74</accession>
<dbReference type="InterPro" id="IPR015943">
    <property type="entry name" value="WD40/YVTN_repeat-like_dom_sf"/>
</dbReference>
<dbReference type="InterPro" id="IPR051150">
    <property type="entry name" value="SWT21/TCAB1_mRNA_Telomere"/>
</dbReference>
<dbReference type="InterPro" id="IPR036322">
    <property type="entry name" value="WD40_repeat_dom_sf"/>
</dbReference>
<evidence type="ECO:0000313" key="2">
    <source>
        <dbReference type="EMBL" id="QDS74289.1"/>
    </source>
</evidence>
<feature type="compositionally biased region" description="Low complexity" evidence="1">
    <location>
        <begin position="21"/>
        <end position="31"/>
    </location>
</feature>
<proteinExistence type="predicted"/>
<evidence type="ECO:0000313" key="3">
    <source>
        <dbReference type="Proteomes" id="UP000316270"/>
    </source>
</evidence>
<dbReference type="Proteomes" id="UP000316270">
    <property type="component" value="Chromosome 11"/>
</dbReference>
<dbReference type="STRING" id="50376.A0A517LF74"/>
<protein>
    <submittedName>
        <fullName evidence="2">Uncharacterized protein</fullName>
    </submittedName>
</protein>
<dbReference type="SUPFAM" id="SSF50978">
    <property type="entry name" value="WD40 repeat-like"/>
    <property type="match status" value="1"/>
</dbReference>
<feature type="compositionally biased region" description="Low complexity" evidence="1">
    <location>
        <begin position="390"/>
        <end position="406"/>
    </location>
</feature>
<dbReference type="EMBL" id="CP042195">
    <property type="protein sequence ID" value="QDS74289.1"/>
    <property type="molecule type" value="Genomic_DNA"/>
</dbReference>
<dbReference type="PANTHER" id="PTHR13211:SF0">
    <property type="entry name" value="TELOMERASE CAJAL BODY PROTEIN 1"/>
    <property type="match status" value="1"/>
</dbReference>
<sequence>MGSEQLETLAHPRINCIAQESRSSSSTTTRSNAGPYWVQTARTAQWTPDGTSLITTSGDNTIETIILPEDLLSPGTFHELRPYSSVTSSDPIFSTAIYPHFNLQNHNTTLILYAARENGIKLKNALALDAANWAVYPLVCPTTEVWRAPHSLLFNHEGTHFIAGSIAEFAIFDISRCNEEPLERKKVGFRKNSGHYNPKGLDWTREITGPKDIISAMDLSVEDMFAMGTWGRKIAIYSGAGRGELITTFSPDQVEGGSDRFGKGMSQVKWSPCGRYLYVAERHSAGIHMYDIRGAGKRVGCLMGREAKTAVKLSFDVVPTAEGSEIWAGGTDGKMRMWRNPEQRGGVVSWDEEWSVHGENDLVCATLVHASGSIVATVACKERYAFKAGSSDSASSSSSGASLSSGSEDEDEDEESDTECDSTSQKDAVPIVPIDEDEESHTLSATSSNVIEATERDSLSFLKIWSIS</sequence>
<organism evidence="2 3">
    <name type="scientific">Venturia effusa</name>
    <dbReference type="NCBI Taxonomy" id="50376"/>
    <lineage>
        <taxon>Eukaryota</taxon>
        <taxon>Fungi</taxon>
        <taxon>Dikarya</taxon>
        <taxon>Ascomycota</taxon>
        <taxon>Pezizomycotina</taxon>
        <taxon>Dothideomycetes</taxon>
        <taxon>Pleosporomycetidae</taxon>
        <taxon>Venturiales</taxon>
        <taxon>Venturiaceae</taxon>
        <taxon>Venturia</taxon>
    </lineage>
</organism>
<dbReference type="AlphaFoldDB" id="A0A517LF74"/>
<reference evidence="2 3" key="1">
    <citation type="submission" date="2019-07" db="EMBL/GenBank/DDBJ databases">
        <title>Finished genome of Venturia effusa.</title>
        <authorList>
            <person name="Young C.A."/>
            <person name="Cox M.P."/>
            <person name="Ganley A.R.D."/>
            <person name="David W.J."/>
        </authorList>
    </citation>
    <scope>NUCLEOTIDE SEQUENCE [LARGE SCALE GENOMIC DNA]</scope>
    <source>
        <strain evidence="3">albino</strain>
    </source>
</reference>